<evidence type="ECO:0000313" key="1">
    <source>
        <dbReference type="EMBL" id="QZO02483.1"/>
    </source>
</evidence>
<evidence type="ECO:0000313" key="2">
    <source>
        <dbReference type="Proteomes" id="UP000825701"/>
    </source>
</evidence>
<accession>A0A9E6RCT8</accession>
<name>A0A9E6RCT8_9HYPH</name>
<sequence>MPANLAPSSLSQSILPWTWAPQFTGLGLGQVTVYVGQSSNPDTEREILDRVGSYGRQLGQIGDALAVIMKRVDLSGLSEEDQDAIDELKDQLSAIARVKRRAARARAAAR</sequence>
<organism evidence="1 2">
    <name type="scientific">Chenggangzhangella methanolivorans</name>
    <dbReference type="NCBI Taxonomy" id="1437009"/>
    <lineage>
        <taxon>Bacteria</taxon>
        <taxon>Pseudomonadati</taxon>
        <taxon>Pseudomonadota</taxon>
        <taxon>Alphaproteobacteria</taxon>
        <taxon>Hyphomicrobiales</taxon>
        <taxon>Methylopilaceae</taxon>
        <taxon>Chenggangzhangella</taxon>
    </lineage>
</organism>
<dbReference type="KEGG" id="cmet:K6K41_22175"/>
<gene>
    <name evidence="1" type="ORF">K6K41_22175</name>
</gene>
<dbReference type="Proteomes" id="UP000825701">
    <property type="component" value="Chromosome"/>
</dbReference>
<dbReference type="AlphaFoldDB" id="A0A9E6RCT8"/>
<dbReference type="EMBL" id="CP081869">
    <property type="protein sequence ID" value="QZO02483.1"/>
    <property type="molecule type" value="Genomic_DNA"/>
</dbReference>
<proteinExistence type="predicted"/>
<reference evidence="1" key="1">
    <citation type="submission" date="2021-08" db="EMBL/GenBank/DDBJ databases">
        <authorList>
            <person name="Zhang H."/>
            <person name="Xu M."/>
            <person name="Yu Z."/>
            <person name="Yang L."/>
            <person name="Cai Y."/>
        </authorList>
    </citation>
    <scope>NUCLEOTIDE SEQUENCE</scope>
    <source>
        <strain evidence="1">CHL1</strain>
    </source>
</reference>
<keyword evidence="2" id="KW-1185">Reference proteome</keyword>
<protein>
    <submittedName>
        <fullName evidence="1">Uncharacterized protein</fullName>
    </submittedName>
</protein>